<dbReference type="PANTHER" id="PTHR35289">
    <property type="entry name" value="TRANSMEMBRANE PROTEIN"/>
    <property type="match status" value="1"/>
</dbReference>
<dbReference type="PANTHER" id="PTHR35289:SF1">
    <property type="entry name" value="ATP SYNTHASE 9 MITOCHONDRIAL-RELATED"/>
    <property type="match status" value="1"/>
</dbReference>
<accession>A0AAE1JCM1</accession>
<dbReference type="AlphaFoldDB" id="A0AAE1JCM1"/>
<organism evidence="2 3">
    <name type="scientific">Acacia crassicarpa</name>
    <name type="common">northern wattle</name>
    <dbReference type="NCBI Taxonomy" id="499986"/>
    <lineage>
        <taxon>Eukaryota</taxon>
        <taxon>Viridiplantae</taxon>
        <taxon>Streptophyta</taxon>
        <taxon>Embryophyta</taxon>
        <taxon>Tracheophyta</taxon>
        <taxon>Spermatophyta</taxon>
        <taxon>Magnoliopsida</taxon>
        <taxon>eudicotyledons</taxon>
        <taxon>Gunneridae</taxon>
        <taxon>Pentapetalae</taxon>
        <taxon>rosids</taxon>
        <taxon>fabids</taxon>
        <taxon>Fabales</taxon>
        <taxon>Fabaceae</taxon>
        <taxon>Caesalpinioideae</taxon>
        <taxon>mimosoid clade</taxon>
        <taxon>Acacieae</taxon>
        <taxon>Acacia</taxon>
    </lineage>
</organism>
<evidence type="ECO:0000259" key="1">
    <source>
        <dbReference type="Pfam" id="PF26057"/>
    </source>
</evidence>
<sequence>MPPTNPVASGEAEAGPSHVLPFPYAEDEVIGGDSVLSIHNRLLAKYDSPSTEVIKWARITAEELFEVKVDIICLMAPLDPEGDWERRGARALDNPRTKTGEQSYARLCQIRDSLSNEGIQSQFFFGLKERVFLRKENLDDESQA</sequence>
<comment type="caution">
    <text evidence="2">The sequence shown here is derived from an EMBL/GenBank/DDBJ whole genome shotgun (WGS) entry which is preliminary data.</text>
</comment>
<feature type="domain" description="DUF8018" evidence="1">
    <location>
        <begin position="27"/>
        <end position="128"/>
    </location>
</feature>
<dbReference type="InterPro" id="IPR052694">
    <property type="entry name" value="Mt_uS3-like"/>
</dbReference>
<name>A0AAE1JCM1_9FABA</name>
<gene>
    <name evidence="2" type="ORF">QN277_024711</name>
</gene>
<dbReference type="EMBL" id="JAWXYG010000007">
    <property type="protein sequence ID" value="KAK4268002.1"/>
    <property type="molecule type" value="Genomic_DNA"/>
</dbReference>
<dbReference type="InterPro" id="IPR058331">
    <property type="entry name" value="DUF8018"/>
</dbReference>
<evidence type="ECO:0000313" key="3">
    <source>
        <dbReference type="Proteomes" id="UP001293593"/>
    </source>
</evidence>
<proteinExistence type="predicted"/>
<keyword evidence="3" id="KW-1185">Reference proteome</keyword>
<evidence type="ECO:0000313" key="2">
    <source>
        <dbReference type="EMBL" id="KAK4268002.1"/>
    </source>
</evidence>
<dbReference type="Pfam" id="PF26057">
    <property type="entry name" value="DUF8018"/>
    <property type="match status" value="1"/>
</dbReference>
<protein>
    <recommendedName>
        <fullName evidence="1">DUF8018 domain-containing protein</fullName>
    </recommendedName>
</protein>
<reference evidence="2" key="1">
    <citation type="submission" date="2023-10" db="EMBL/GenBank/DDBJ databases">
        <title>Chromosome-level genome of the transformable northern wattle, Acacia crassicarpa.</title>
        <authorList>
            <person name="Massaro I."/>
            <person name="Sinha N.R."/>
            <person name="Poethig S."/>
            <person name="Leichty A.R."/>
        </authorList>
    </citation>
    <scope>NUCLEOTIDE SEQUENCE</scope>
    <source>
        <strain evidence="2">Acra3RX</strain>
        <tissue evidence="2">Leaf</tissue>
    </source>
</reference>
<dbReference type="Proteomes" id="UP001293593">
    <property type="component" value="Unassembled WGS sequence"/>
</dbReference>